<reference evidence="5" key="2">
    <citation type="journal article" date="2021" name="PeerJ">
        <title>Extensive microbial diversity within the chicken gut microbiome revealed by metagenomics and culture.</title>
        <authorList>
            <person name="Gilroy R."/>
            <person name="Ravi A."/>
            <person name="Getino M."/>
            <person name="Pursley I."/>
            <person name="Horton D.L."/>
            <person name="Alikhan N.F."/>
            <person name="Baker D."/>
            <person name="Gharbi K."/>
            <person name="Hall N."/>
            <person name="Watson M."/>
            <person name="Adriaenssens E.M."/>
            <person name="Foster-Nyarko E."/>
            <person name="Jarju S."/>
            <person name="Secka A."/>
            <person name="Antonio M."/>
            <person name="Oren A."/>
            <person name="Chaudhuri R.R."/>
            <person name="La Ragione R."/>
            <person name="Hildebrand F."/>
            <person name="Pallen M.J."/>
        </authorList>
    </citation>
    <scope>NUCLEOTIDE SEQUENCE</scope>
    <source>
        <strain evidence="5">ChiGjej1B1-22543</strain>
    </source>
</reference>
<dbReference type="PROSITE" id="PS00198">
    <property type="entry name" value="4FE4S_FER_1"/>
    <property type="match status" value="2"/>
</dbReference>
<dbReference type="InterPro" id="IPR017896">
    <property type="entry name" value="4Fe4S_Fe-S-bd"/>
</dbReference>
<sequence>MERAKGKLGFGMMRLPYKDGQIDFDLVSRMVDRFLKEGYNYFDTAHGYLNEQSEVAVRKCLTSRYPRDAYMLTDKLSSNYFSSPEDVIPMVRKELQCCGVEYFDYLLMHAQGRNNYDHYMGCQAYQKAKELKSMGLVRHIGISFHDSADFLRHILEEHPEIEAVQLQINYLDADDEVVQSLACLEVASSFGKDVIVMEPVKGGRLANLTPAALSSLRGVYKGSPASFAIKYAASLPGVKMVLSGMGSYEQMEDNCAALHDLCFPEEYRKQAKLLAALLRKQGLIGCTGCSYCTPLCPVKMPIPDIFKMLNAHRAGVGEIDQNLLGKADECLRCGACESACPQHLPIRQLLAGKQ</sequence>
<dbReference type="Pfam" id="PF00248">
    <property type="entry name" value="Aldo_ket_red"/>
    <property type="match status" value="1"/>
</dbReference>
<accession>A0A9D1LNU3</accession>
<gene>
    <name evidence="5" type="ORF">IAC52_03395</name>
</gene>
<evidence type="ECO:0000313" key="5">
    <source>
        <dbReference type="EMBL" id="HIU45325.1"/>
    </source>
</evidence>
<dbReference type="InterPro" id="IPR036812">
    <property type="entry name" value="NAD(P)_OxRdtase_dom_sf"/>
</dbReference>
<proteinExistence type="predicted"/>
<dbReference type="EMBL" id="DVMV01000024">
    <property type="protein sequence ID" value="HIU45325.1"/>
    <property type="molecule type" value="Genomic_DNA"/>
</dbReference>
<reference evidence="5" key="1">
    <citation type="submission" date="2020-10" db="EMBL/GenBank/DDBJ databases">
        <authorList>
            <person name="Gilroy R."/>
        </authorList>
    </citation>
    <scope>NUCLEOTIDE SEQUENCE</scope>
    <source>
        <strain evidence="5">ChiGjej1B1-22543</strain>
    </source>
</reference>
<dbReference type="PROSITE" id="PS51379">
    <property type="entry name" value="4FE4S_FER_2"/>
    <property type="match status" value="1"/>
</dbReference>
<organism evidence="5 6">
    <name type="scientific">Candidatus Alloenteromonas pullicola</name>
    <dbReference type="NCBI Taxonomy" id="2840784"/>
    <lineage>
        <taxon>Bacteria</taxon>
        <taxon>Bacillati</taxon>
        <taxon>Bacillota</taxon>
        <taxon>Bacillota incertae sedis</taxon>
        <taxon>Candidatus Alloenteromonas</taxon>
    </lineage>
</organism>
<feature type="domain" description="4Fe-4S ferredoxin-type" evidence="4">
    <location>
        <begin position="321"/>
        <end position="349"/>
    </location>
</feature>
<dbReference type="AlphaFoldDB" id="A0A9D1LNU3"/>
<dbReference type="Pfam" id="PF13534">
    <property type="entry name" value="Fer4_17"/>
    <property type="match status" value="1"/>
</dbReference>
<dbReference type="PANTHER" id="PTHR43312:SF1">
    <property type="entry name" value="NADP-DEPENDENT OXIDOREDUCTASE DOMAIN-CONTAINING PROTEIN"/>
    <property type="match status" value="1"/>
</dbReference>
<name>A0A9D1LNU3_9FIRM</name>
<dbReference type="SUPFAM" id="SSF46548">
    <property type="entry name" value="alpha-helical ferredoxin"/>
    <property type="match status" value="1"/>
</dbReference>
<dbReference type="GO" id="GO:0016491">
    <property type="term" value="F:oxidoreductase activity"/>
    <property type="evidence" value="ECO:0007669"/>
    <property type="project" value="InterPro"/>
</dbReference>
<dbReference type="Proteomes" id="UP000824070">
    <property type="component" value="Unassembled WGS sequence"/>
</dbReference>
<dbReference type="GO" id="GO:0046872">
    <property type="term" value="F:metal ion binding"/>
    <property type="evidence" value="ECO:0007669"/>
    <property type="project" value="UniProtKB-KW"/>
</dbReference>
<evidence type="ECO:0000256" key="1">
    <source>
        <dbReference type="ARBA" id="ARBA00022723"/>
    </source>
</evidence>
<keyword evidence="3" id="KW-0411">Iron-sulfur</keyword>
<evidence type="ECO:0000259" key="4">
    <source>
        <dbReference type="PROSITE" id="PS51379"/>
    </source>
</evidence>
<dbReference type="InterPro" id="IPR020471">
    <property type="entry name" value="AKR"/>
</dbReference>
<dbReference type="PANTHER" id="PTHR43312">
    <property type="entry name" value="D-THREO-ALDOSE 1-DEHYDROGENASE"/>
    <property type="match status" value="1"/>
</dbReference>
<dbReference type="CDD" id="cd19096">
    <property type="entry name" value="AKR_Fe-S_oxidoreductase"/>
    <property type="match status" value="1"/>
</dbReference>
<dbReference type="InterPro" id="IPR023210">
    <property type="entry name" value="NADP_OxRdtase_dom"/>
</dbReference>
<dbReference type="GO" id="GO:0051536">
    <property type="term" value="F:iron-sulfur cluster binding"/>
    <property type="evidence" value="ECO:0007669"/>
    <property type="project" value="UniProtKB-KW"/>
</dbReference>
<keyword evidence="1" id="KW-0479">Metal-binding</keyword>
<dbReference type="Gene3D" id="3.30.70.20">
    <property type="match status" value="1"/>
</dbReference>
<keyword evidence="2" id="KW-0408">Iron</keyword>
<protein>
    <submittedName>
        <fullName evidence="5">Aldo/keto reductase</fullName>
    </submittedName>
</protein>
<dbReference type="InterPro" id="IPR017900">
    <property type="entry name" value="4Fe4S_Fe_S_CS"/>
</dbReference>
<evidence type="ECO:0000256" key="2">
    <source>
        <dbReference type="ARBA" id="ARBA00023004"/>
    </source>
</evidence>
<evidence type="ECO:0000313" key="6">
    <source>
        <dbReference type="Proteomes" id="UP000824070"/>
    </source>
</evidence>
<evidence type="ECO:0000256" key="3">
    <source>
        <dbReference type="ARBA" id="ARBA00023014"/>
    </source>
</evidence>
<dbReference type="Gene3D" id="3.20.20.100">
    <property type="entry name" value="NADP-dependent oxidoreductase domain"/>
    <property type="match status" value="1"/>
</dbReference>
<dbReference type="PRINTS" id="PR00069">
    <property type="entry name" value="ALDKETRDTASE"/>
</dbReference>
<comment type="caution">
    <text evidence="5">The sequence shown here is derived from an EMBL/GenBank/DDBJ whole genome shotgun (WGS) entry which is preliminary data.</text>
</comment>
<dbReference type="SUPFAM" id="SSF51430">
    <property type="entry name" value="NAD(P)-linked oxidoreductase"/>
    <property type="match status" value="1"/>
</dbReference>
<dbReference type="InterPro" id="IPR053135">
    <property type="entry name" value="AKR2_Oxidoreductase"/>
</dbReference>